<name>A0A926DPT6_9FIRM</name>
<sequence length="619" mass="69464">MLTQITKSVLLLSVCGGVLGLVLLLIKPITKRFFSPSWQFYIWLVVLVIFVFPVSFSLPAKVPDAQAATQTAQNTVIDDALKRNTENTVPAAEAQETPVRRQTNSAKAAWLVFAALWLLGAIGTFLYKIIHYALFVRAVNQNSFPDCGKTVPDMIENLPPALSVRWTELLDAPLVIGVFCPVLFLPENVCGKEDLRYILLHELTHVRRRDLLYKWFAALVCSVHWFNPVVYAVSKQIEEECEVSCDYCVAQNLSAQEQIDYMRMILNMLTNAKLKARPLTTQMAGSKKTLKRRFEMMKNRKKKSRLTAAVSVFVAAVMLSATAFASGLLQNTVNADYRIDFLMNGAKMNLTNEPFMKNGEVYLPLRETFEKAGVFQQEESYISWNEGKIALCVAIDVPATITGADGGHEELTTFLYRYGLEIGLPQLLLNPETESAKTEKKMENAPVLKDSVAYVPFSYIDYMFSHQMGDLGYIAYNKNGAVVESISVPSKADGETVVYNGTNFKNPSSVMNSFFEAFAVSDFEAMKLFCTQNCIDKYFRYLDDGPFLANVYDMTKASVVSMNIPFSTGAASAEKRIQVTVECERPVHSSVWGGRRSFQVVLEKQQDGTYRIHEFETVN</sequence>
<dbReference type="Pfam" id="PF05569">
    <property type="entry name" value="Peptidase_M56"/>
    <property type="match status" value="1"/>
</dbReference>
<comment type="caution">
    <text evidence="3">The sequence shown here is derived from an EMBL/GenBank/DDBJ whole genome shotgun (WGS) entry which is preliminary data.</text>
</comment>
<evidence type="ECO:0000259" key="2">
    <source>
        <dbReference type="Pfam" id="PF05569"/>
    </source>
</evidence>
<dbReference type="RefSeq" id="WP_249312882.1">
    <property type="nucleotide sequence ID" value="NZ_JACRSU010000003.1"/>
</dbReference>
<protein>
    <recommendedName>
        <fullName evidence="2">Peptidase M56 domain-containing protein</fullName>
    </recommendedName>
</protein>
<dbReference type="AlphaFoldDB" id="A0A926DPT6"/>
<dbReference type="Proteomes" id="UP000611762">
    <property type="component" value="Unassembled WGS sequence"/>
</dbReference>
<organism evidence="3 4">
    <name type="scientific">Congzhengia minquanensis</name>
    <dbReference type="NCBI Taxonomy" id="2763657"/>
    <lineage>
        <taxon>Bacteria</taxon>
        <taxon>Bacillati</taxon>
        <taxon>Bacillota</taxon>
        <taxon>Clostridia</taxon>
        <taxon>Eubacteriales</taxon>
        <taxon>Oscillospiraceae</taxon>
        <taxon>Congzhengia</taxon>
    </lineage>
</organism>
<reference evidence="3" key="1">
    <citation type="submission" date="2020-08" db="EMBL/GenBank/DDBJ databases">
        <title>Genome public.</title>
        <authorList>
            <person name="Liu C."/>
            <person name="Sun Q."/>
        </authorList>
    </citation>
    <scope>NUCLEOTIDE SEQUENCE</scope>
    <source>
        <strain evidence="3">H8</strain>
    </source>
</reference>
<dbReference type="EMBL" id="JACRSU010000003">
    <property type="protein sequence ID" value="MBC8541080.1"/>
    <property type="molecule type" value="Genomic_DNA"/>
</dbReference>
<keyword evidence="1" id="KW-0472">Membrane</keyword>
<dbReference type="PANTHER" id="PTHR34978:SF3">
    <property type="entry name" value="SLR0241 PROTEIN"/>
    <property type="match status" value="1"/>
</dbReference>
<evidence type="ECO:0000313" key="3">
    <source>
        <dbReference type="EMBL" id="MBC8541080.1"/>
    </source>
</evidence>
<dbReference type="CDD" id="cd07341">
    <property type="entry name" value="M56_BlaR1_MecR1_like"/>
    <property type="match status" value="1"/>
</dbReference>
<keyword evidence="4" id="KW-1185">Reference proteome</keyword>
<evidence type="ECO:0000313" key="4">
    <source>
        <dbReference type="Proteomes" id="UP000611762"/>
    </source>
</evidence>
<feature type="transmembrane region" description="Helical" evidence="1">
    <location>
        <begin position="38"/>
        <end position="56"/>
    </location>
</feature>
<evidence type="ECO:0000256" key="1">
    <source>
        <dbReference type="SAM" id="Phobius"/>
    </source>
</evidence>
<gene>
    <name evidence="3" type="ORF">H8698_08860</name>
</gene>
<proteinExistence type="predicted"/>
<feature type="transmembrane region" description="Helical" evidence="1">
    <location>
        <begin position="6"/>
        <end position="26"/>
    </location>
</feature>
<dbReference type="InterPro" id="IPR052173">
    <property type="entry name" value="Beta-lactam_resp_regulator"/>
</dbReference>
<keyword evidence="1" id="KW-1133">Transmembrane helix</keyword>
<keyword evidence="1" id="KW-0812">Transmembrane</keyword>
<feature type="domain" description="Peptidase M56" evidence="2">
    <location>
        <begin position="9"/>
        <end position="297"/>
    </location>
</feature>
<dbReference type="InterPro" id="IPR008756">
    <property type="entry name" value="Peptidase_M56"/>
</dbReference>
<feature type="transmembrane region" description="Helical" evidence="1">
    <location>
        <begin position="306"/>
        <end position="329"/>
    </location>
</feature>
<feature type="transmembrane region" description="Helical" evidence="1">
    <location>
        <begin position="108"/>
        <end position="127"/>
    </location>
</feature>
<accession>A0A926DPT6</accession>
<dbReference type="PANTHER" id="PTHR34978">
    <property type="entry name" value="POSSIBLE SENSOR-TRANSDUCER PROTEIN BLAR"/>
    <property type="match status" value="1"/>
</dbReference>